<sequence>MPYWPDDVTAGMAYEWGEGAIEEVHQEYAIYQAGWVTQLPHRVMMALYLQTFMLAFHSFWSLTGLMFVGMALYKCGWLTGRAAGWTYGLAIGLAVGKGLPIIGAGVLYNLGRDWDLTWSFVGMQFNYWGSLLVAGGWIAITVLVVRYQWLPPVRRGLSAVGQTALSNYLFQSLVCTFIFYGHGLGLFGDVSRVGQLAVVGLVWLIQIALSLWWVKRYRFGPMEWLWRSLTYGKRQALTQSRLG</sequence>
<gene>
    <name evidence="3" type="ORF">ACERK3_17075</name>
</gene>
<dbReference type="PANTHER" id="PTHR30590">
    <property type="entry name" value="INNER MEMBRANE PROTEIN"/>
    <property type="match status" value="1"/>
</dbReference>
<dbReference type="Pfam" id="PF04235">
    <property type="entry name" value="DUF418"/>
    <property type="match status" value="1"/>
</dbReference>
<keyword evidence="1" id="KW-1133">Transmembrane helix</keyword>
<feature type="transmembrane region" description="Helical" evidence="1">
    <location>
        <begin position="127"/>
        <end position="147"/>
    </location>
</feature>
<dbReference type="PANTHER" id="PTHR30590:SF2">
    <property type="entry name" value="INNER MEMBRANE PROTEIN"/>
    <property type="match status" value="1"/>
</dbReference>
<evidence type="ECO:0000259" key="2">
    <source>
        <dbReference type="Pfam" id="PF04235"/>
    </source>
</evidence>
<name>A0ABV4UBD6_9BACT</name>
<dbReference type="RefSeq" id="WP_425346920.1">
    <property type="nucleotide sequence ID" value="NZ_JBGUBD010000014.1"/>
</dbReference>
<protein>
    <submittedName>
        <fullName evidence="3">DUF418 domain-containing protein</fullName>
    </submittedName>
</protein>
<proteinExistence type="predicted"/>
<keyword evidence="1" id="KW-0812">Transmembrane</keyword>
<dbReference type="EMBL" id="JBGUBD010000014">
    <property type="protein sequence ID" value="MFA9479994.1"/>
    <property type="molecule type" value="Genomic_DNA"/>
</dbReference>
<organism evidence="3 4">
    <name type="scientific">Natronomicrosphaera hydrolytica</name>
    <dbReference type="NCBI Taxonomy" id="3242702"/>
    <lineage>
        <taxon>Bacteria</taxon>
        <taxon>Pseudomonadati</taxon>
        <taxon>Planctomycetota</taxon>
        <taxon>Phycisphaerae</taxon>
        <taxon>Phycisphaerales</taxon>
        <taxon>Phycisphaeraceae</taxon>
        <taxon>Natronomicrosphaera</taxon>
    </lineage>
</organism>
<feature type="domain" description="DUF418" evidence="2">
    <location>
        <begin position="72"/>
        <end position="233"/>
    </location>
</feature>
<feature type="transmembrane region" description="Helical" evidence="1">
    <location>
        <begin position="168"/>
        <end position="187"/>
    </location>
</feature>
<feature type="transmembrane region" description="Helical" evidence="1">
    <location>
        <begin position="47"/>
        <end position="73"/>
    </location>
</feature>
<evidence type="ECO:0000313" key="4">
    <source>
        <dbReference type="Proteomes" id="UP001575105"/>
    </source>
</evidence>
<keyword evidence="4" id="KW-1185">Reference proteome</keyword>
<keyword evidence="1" id="KW-0472">Membrane</keyword>
<dbReference type="InterPro" id="IPR052529">
    <property type="entry name" value="Bact_Transport_Assoc"/>
</dbReference>
<evidence type="ECO:0000256" key="1">
    <source>
        <dbReference type="SAM" id="Phobius"/>
    </source>
</evidence>
<accession>A0ABV4UBD6</accession>
<comment type="caution">
    <text evidence="3">The sequence shown here is derived from an EMBL/GenBank/DDBJ whole genome shotgun (WGS) entry which is preliminary data.</text>
</comment>
<dbReference type="InterPro" id="IPR007349">
    <property type="entry name" value="DUF418"/>
</dbReference>
<reference evidence="3 4" key="1">
    <citation type="submission" date="2024-08" db="EMBL/GenBank/DDBJ databases">
        <title>Whole-genome sequencing of halo(alkali)philic microorganisms from hypersaline lakes.</title>
        <authorList>
            <person name="Sorokin D.Y."/>
            <person name="Merkel A.Y."/>
            <person name="Messina E."/>
            <person name="Yakimov M."/>
        </authorList>
    </citation>
    <scope>NUCLEOTIDE SEQUENCE [LARGE SCALE GENOMIC DNA]</scope>
    <source>
        <strain evidence="3 4">AB-hyl4</strain>
    </source>
</reference>
<feature type="transmembrane region" description="Helical" evidence="1">
    <location>
        <begin position="85"/>
        <end position="107"/>
    </location>
</feature>
<dbReference type="Proteomes" id="UP001575105">
    <property type="component" value="Unassembled WGS sequence"/>
</dbReference>
<feature type="transmembrane region" description="Helical" evidence="1">
    <location>
        <begin position="193"/>
        <end position="214"/>
    </location>
</feature>
<evidence type="ECO:0000313" key="3">
    <source>
        <dbReference type="EMBL" id="MFA9479994.1"/>
    </source>
</evidence>